<protein>
    <submittedName>
        <fullName evidence="1">Uncharacterized protein</fullName>
    </submittedName>
</protein>
<evidence type="ECO:0000313" key="2">
    <source>
        <dbReference type="Proteomes" id="UP000694892"/>
    </source>
</evidence>
<dbReference type="AlphaFoldDB" id="A0A974C285"/>
<organism evidence="1 2">
    <name type="scientific">Xenopus laevis</name>
    <name type="common">African clawed frog</name>
    <dbReference type="NCBI Taxonomy" id="8355"/>
    <lineage>
        <taxon>Eukaryota</taxon>
        <taxon>Metazoa</taxon>
        <taxon>Chordata</taxon>
        <taxon>Craniata</taxon>
        <taxon>Vertebrata</taxon>
        <taxon>Euteleostomi</taxon>
        <taxon>Amphibia</taxon>
        <taxon>Batrachia</taxon>
        <taxon>Anura</taxon>
        <taxon>Pipoidea</taxon>
        <taxon>Pipidae</taxon>
        <taxon>Xenopodinae</taxon>
        <taxon>Xenopus</taxon>
        <taxon>Xenopus</taxon>
    </lineage>
</organism>
<proteinExistence type="predicted"/>
<gene>
    <name evidence="1" type="ORF">XELAEV_18041472mg</name>
</gene>
<evidence type="ECO:0000313" key="1">
    <source>
        <dbReference type="EMBL" id="OCT65233.1"/>
    </source>
</evidence>
<name>A0A974C285_XENLA</name>
<dbReference type="EMBL" id="CM004481">
    <property type="protein sequence ID" value="OCT65233.1"/>
    <property type="molecule type" value="Genomic_DNA"/>
</dbReference>
<reference evidence="2" key="1">
    <citation type="journal article" date="2016" name="Nature">
        <title>Genome evolution in the allotetraploid frog Xenopus laevis.</title>
        <authorList>
            <person name="Session A.M."/>
            <person name="Uno Y."/>
            <person name="Kwon T."/>
            <person name="Chapman J.A."/>
            <person name="Toyoda A."/>
            <person name="Takahashi S."/>
            <person name="Fukui A."/>
            <person name="Hikosaka A."/>
            <person name="Suzuki A."/>
            <person name="Kondo M."/>
            <person name="van Heeringen S.J."/>
            <person name="Quigley I."/>
            <person name="Heinz S."/>
            <person name="Ogino H."/>
            <person name="Ochi H."/>
            <person name="Hellsten U."/>
            <person name="Lyons J.B."/>
            <person name="Simakov O."/>
            <person name="Putnam N."/>
            <person name="Stites J."/>
            <person name="Kuroki Y."/>
            <person name="Tanaka T."/>
            <person name="Michiue T."/>
            <person name="Watanabe M."/>
            <person name="Bogdanovic O."/>
            <person name="Lister R."/>
            <person name="Georgiou G."/>
            <person name="Paranjpe S.S."/>
            <person name="van Kruijsbergen I."/>
            <person name="Shu S."/>
            <person name="Carlson J."/>
            <person name="Kinoshita T."/>
            <person name="Ohta Y."/>
            <person name="Mawaribuchi S."/>
            <person name="Jenkins J."/>
            <person name="Grimwood J."/>
            <person name="Schmutz J."/>
            <person name="Mitros T."/>
            <person name="Mozaffari S.V."/>
            <person name="Suzuki Y."/>
            <person name="Haramoto Y."/>
            <person name="Yamamoto T.S."/>
            <person name="Takagi C."/>
            <person name="Heald R."/>
            <person name="Miller K."/>
            <person name="Haudenschild C."/>
            <person name="Kitzman J."/>
            <person name="Nakayama T."/>
            <person name="Izutsu Y."/>
            <person name="Robert J."/>
            <person name="Fortriede J."/>
            <person name="Burns K."/>
            <person name="Lotay V."/>
            <person name="Karimi K."/>
            <person name="Yasuoka Y."/>
            <person name="Dichmann D.S."/>
            <person name="Flajnik M.F."/>
            <person name="Houston D.W."/>
            <person name="Shendure J."/>
            <person name="DuPasquier L."/>
            <person name="Vize P.D."/>
            <person name="Zorn A.M."/>
            <person name="Ito M."/>
            <person name="Marcotte E.M."/>
            <person name="Wallingford J.B."/>
            <person name="Ito Y."/>
            <person name="Asashima M."/>
            <person name="Ueno N."/>
            <person name="Matsuda Y."/>
            <person name="Veenstra G.J."/>
            <person name="Fujiyama A."/>
            <person name="Harland R.M."/>
            <person name="Taira M."/>
            <person name="Rokhsar D.S."/>
        </authorList>
    </citation>
    <scope>NUCLEOTIDE SEQUENCE [LARGE SCALE GENOMIC DNA]</scope>
    <source>
        <strain evidence="2">J</strain>
    </source>
</reference>
<accession>A0A974C285</accession>
<sequence>MDQRIPSSPVEKSGFRWYCPRPLAQFEKDKSSAAINTGDIGFSVCQCKELKLPQCQAGKDAHCSQRFHLPGDCQGTLQI</sequence>
<dbReference type="Proteomes" id="UP000694892">
    <property type="component" value="Chromosome 8S"/>
</dbReference>